<gene>
    <name evidence="4" type="ORF">RFI_01711</name>
</gene>
<reference evidence="4 5" key="1">
    <citation type="journal article" date="2013" name="Curr. Biol.">
        <title>The Genome of the Foraminiferan Reticulomyxa filosa.</title>
        <authorList>
            <person name="Glockner G."/>
            <person name="Hulsmann N."/>
            <person name="Schleicher M."/>
            <person name="Noegel A.A."/>
            <person name="Eichinger L."/>
            <person name="Gallinger C."/>
            <person name="Pawlowski J."/>
            <person name="Sierra R."/>
            <person name="Euteneuer U."/>
            <person name="Pillet L."/>
            <person name="Moustafa A."/>
            <person name="Platzer M."/>
            <person name="Groth M."/>
            <person name="Szafranski K."/>
            <person name="Schliwa M."/>
        </authorList>
    </citation>
    <scope>NUCLEOTIDE SEQUENCE [LARGE SCALE GENOMIC DNA]</scope>
</reference>
<dbReference type="OrthoDB" id="270930at2759"/>
<accession>X6PBB3</accession>
<feature type="domain" description="Endoplasmic reticulum vesicle transporter C-terminal" evidence="3">
    <location>
        <begin position="5"/>
        <end position="176"/>
    </location>
</feature>
<dbReference type="GO" id="GO:0030134">
    <property type="term" value="C:COPII-coated ER to Golgi transport vesicle"/>
    <property type="evidence" value="ECO:0007669"/>
    <property type="project" value="TreeGrafter"/>
</dbReference>
<dbReference type="EMBL" id="ASPP01001695">
    <property type="protein sequence ID" value="ETO35354.1"/>
    <property type="molecule type" value="Genomic_DNA"/>
</dbReference>
<proteinExistence type="inferred from homology"/>
<keyword evidence="5" id="KW-1185">Reference proteome</keyword>
<dbReference type="Proteomes" id="UP000023152">
    <property type="component" value="Unassembled WGS sequence"/>
</dbReference>
<dbReference type="GO" id="GO:0000139">
    <property type="term" value="C:Golgi membrane"/>
    <property type="evidence" value="ECO:0007669"/>
    <property type="project" value="TreeGrafter"/>
</dbReference>
<dbReference type="InterPro" id="IPR045888">
    <property type="entry name" value="Erv"/>
</dbReference>
<organism evidence="4 5">
    <name type="scientific">Reticulomyxa filosa</name>
    <dbReference type="NCBI Taxonomy" id="46433"/>
    <lineage>
        <taxon>Eukaryota</taxon>
        <taxon>Sar</taxon>
        <taxon>Rhizaria</taxon>
        <taxon>Retaria</taxon>
        <taxon>Foraminifera</taxon>
        <taxon>Monothalamids</taxon>
        <taxon>Reticulomyxidae</taxon>
        <taxon>Reticulomyxa</taxon>
    </lineage>
</organism>
<dbReference type="GO" id="GO:0005789">
    <property type="term" value="C:endoplasmic reticulum membrane"/>
    <property type="evidence" value="ECO:0007669"/>
    <property type="project" value="TreeGrafter"/>
</dbReference>
<protein>
    <recommendedName>
        <fullName evidence="3">Endoplasmic reticulum vesicle transporter C-terminal domain-containing protein</fullName>
    </recommendedName>
</protein>
<dbReference type="OMA" id="AESEDIX"/>
<comment type="similarity">
    <text evidence="1">Belongs to the ERGIC family.</text>
</comment>
<evidence type="ECO:0000256" key="2">
    <source>
        <dbReference type="SAM" id="Phobius"/>
    </source>
</evidence>
<feature type="transmembrane region" description="Helical" evidence="2">
    <location>
        <begin position="154"/>
        <end position="175"/>
    </location>
</feature>
<dbReference type="GO" id="GO:0006890">
    <property type="term" value="P:retrograde vesicle-mediated transport, Golgi to endoplasmic reticulum"/>
    <property type="evidence" value="ECO:0007669"/>
    <property type="project" value="TreeGrafter"/>
</dbReference>
<name>X6PBB3_RETFI</name>
<keyword evidence="2" id="KW-0472">Membrane</keyword>
<sequence>MEAIKRHEGCNVFGSIETQRGKGNFHFAPGHSFSSSHTYLHDFGAFKEGSFDTSHTIHHLSFGQQLQKSKIINPLDNTKHRSSDGGTFVFQYYAKVVPTRYNHRDGSVELTNQYSVTVHEGPLVAKEGFGIPGIFFNYEFSPLMVDMRETKTPFFHFLTQVCAIIGGIFTVTGLVDRFVHGTLKSIQKKKEMGKFG</sequence>
<comment type="caution">
    <text evidence="4">The sequence shown here is derived from an EMBL/GenBank/DDBJ whole genome shotgun (WGS) entry which is preliminary data.</text>
</comment>
<evidence type="ECO:0000313" key="4">
    <source>
        <dbReference type="EMBL" id="ETO35354.1"/>
    </source>
</evidence>
<keyword evidence="2" id="KW-0812">Transmembrane</keyword>
<keyword evidence="2" id="KW-1133">Transmembrane helix</keyword>
<evidence type="ECO:0000259" key="3">
    <source>
        <dbReference type="Pfam" id="PF07970"/>
    </source>
</evidence>
<evidence type="ECO:0000256" key="1">
    <source>
        <dbReference type="ARBA" id="ARBA00005648"/>
    </source>
</evidence>
<dbReference type="PANTHER" id="PTHR10984">
    <property type="entry name" value="ENDOPLASMIC RETICULUM-GOLGI INTERMEDIATE COMPARTMENT PROTEIN"/>
    <property type="match status" value="1"/>
</dbReference>
<dbReference type="Pfam" id="PF07970">
    <property type="entry name" value="COPIIcoated_ERV"/>
    <property type="match status" value="1"/>
</dbReference>
<evidence type="ECO:0000313" key="5">
    <source>
        <dbReference type="Proteomes" id="UP000023152"/>
    </source>
</evidence>
<dbReference type="PANTHER" id="PTHR10984:SF25">
    <property type="entry name" value="ENDOPLASMIC RETICULUM-GOLGI INTERMEDIATE COMPARTMENT PROTEIN 3"/>
    <property type="match status" value="1"/>
</dbReference>
<dbReference type="GO" id="GO:0006888">
    <property type="term" value="P:endoplasmic reticulum to Golgi vesicle-mediated transport"/>
    <property type="evidence" value="ECO:0007669"/>
    <property type="project" value="TreeGrafter"/>
</dbReference>
<dbReference type="InterPro" id="IPR012936">
    <property type="entry name" value="Erv_C"/>
</dbReference>
<dbReference type="AlphaFoldDB" id="X6PBB3"/>